<evidence type="ECO:0000259" key="1">
    <source>
        <dbReference type="Pfam" id="PF24098"/>
    </source>
</evidence>
<gene>
    <name evidence="2" type="ORF">ALO35_200084</name>
</gene>
<dbReference type="InterPro" id="IPR055804">
    <property type="entry name" value="DUF7380"/>
</dbReference>
<evidence type="ECO:0000313" key="2">
    <source>
        <dbReference type="EMBL" id="KPX59578.1"/>
    </source>
</evidence>
<proteinExistence type="predicted"/>
<dbReference type="AlphaFoldDB" id="A0A0P9SFX0"/>
<dbReference type="PATRIC" id="fig|53707.9.peg.1844"/>
<protein>
    <recommendedName>
        <fullName evidence="1">DUF7380 domain-containing protein</fullName>
    </recommendedName>
</protein>
<dbReference type="Pfam" id="PF24098">
    <property type="entry name" value="DUF7380"/>
    <property type="match status" value="1"/>
</dbReference>
<feature type="domain" description="DUF7380" evidence="1">
    <location>
        <begin position="50"/>
        <end position="158"/>
    </location>
</feature>
<dbReference type="EMBL" id="LJQP01000394">
    <property type="protein sequence ID" value="KPX59578.1"/>
    <property type="molecule type" value="Genomic_DNA"/>
</dbReference>
<organism evidence="2 3">
    <name type="scientific">Pseudomonas amygdali pv. lachrymans</name>
    <name type="common">Pseudomonas syringae pv. lachrymans</name>
    <dbReference type="NCBI Taxonomy" id="53707"/>
    <lineage>
        <taxon>Bacteria</taxon>
        <taxon>Pseudomonadati</taxon>
        <taxon>Pseudomonadota</taxon>
        <taxon>Gammaproteobacteria</taxon>
        <taxon>Pseudomonadales</taxon>
        <taxon>Pseudomonadaceae</taxon>
        <taxon>Pseudomonas</taxon>
        <taxon>Pseudomonas amygdali</taxon>
    </lineage>
</organism>
<accession>A0A0P9SFX0</accession>
<dbReference type="Proteomes" id="UP000050265">
    <property type="component" value="Unassembled WGS sequence"/>
</dbReference>
<sequence length="595" mass="67791">MDLKQQEVTSEAFRRFFSEFDPDDILECHELAAKLVDMAGEPAGLVVYCAATMMLHPREKRAPFKPLWRTEQGTSASVGDFNSETMLALANATPHIKNHELRARLADLVWLEVRDKSQPDIAVNAYIQSAKQLFQIGRSFPAFTRLERALRLVSSLRNLTDHTVLHDYVKELLATDDLLRSNVNLLRLCWEYGIKDDDFIYAKALETHEHFSDRKQYRTAVSVLEIALKSCHGDKPRTYQIFHLLAECHEAEARLHKGSIAASCYMQAIEALERIPETRPKRDELYRELREAQRAIQHEMGIFSHSLGNLREYAEQAIKIVEGADVYDSIFRLAFIISKPSDLEVHKAAVASGLDPLLADFGGHHIDHEGMTVAITPSAIEGEEAHADVADAWAMQSLRNDHRVEVNGRILPALESIASKYYFHDEILDSFLARNPVVPDGHQEFFSRGLRAGLNGDFLEAAHYLIPQLENSLRYRLKQFEREPSKQYPDKSQERDGLKALLDDEVIIADLGAPLLGNLRAILLDKVYGDMRNYLSHGYAPAEFYKGDAAVMLWWLVLRMVIGPYIRFWEQKYGDNFRDEVKSGRFAYVDSDEGD</sequence>
<comment type="caution">
    <text evidence="2">The sequence shown here is derived from an EMBL/GenBank/DDBJ whole genome shotgun (WGS) entry which is preliminary data.</text>
</comment>
<reference evidence="2 3" key="1">
    <citation type="submission" date="2015-09" db="EMBL/GenBank/DDBJ databases">
        <title>Genome announcement of multiple Pseudomonas syringae strains.</title>
        <authorList>
            <person name="Thakur S."/>
            <person name="Wang P.W."/>
            <person name="Gong Y."/>
            <person name="Weir B.S."/>
            <person name="Guttman D.S."/>
        </authorList>
    </citation>
    <scope>NUCLEOTIDE SEQUENCE [LARGE SCALE GENOMIC DNA]</scope>
    <source>
        <strain evidence="2 3">ICMP3507</strain>
    </source>
</reference>
<evidence type="ECO:0000313" key="3">
    <source>
        <dbReference type="Proteomes" id="UP000050265"/>
    </source>
</evidence>
<name>A0A0P9SFX0_PSEAV</name>